<dbReference type="PROSITE" id="PS50110">
    <property type="entry name" value="RESPONSE_REGULATORY"/>
    <property type="match status" value="1"/>
</dbReference>
<keyword evidence="1 4" id="KW-0597">Phosphoprotein</keyword>
<dbReference type="AlphaFoldDB" id="A0A916XZQ5"/>
<proteinExistence type="predicted"/>
<comment type="caution">
    <text evidence="6">The sequence shown here is derived from an EMBL/GenBank/DDBJ whole genome shotgun (WGS) entry which is preliminary data.</text>
</comment>
<organism evidence="6 7">
    <name type="scientific">Aureimonas glaciei</name>
    <dbReference type="NCBI Taxonomy" id="1776957"/>
    <lineage>
        <taxon>Bacteria</taxon>
        <taxon>Pseudomonadati</taxon>
        <taxon>Pseudomonadota</taxon>
        <taxon>Alphaproteobacteria</taxon>
        <taxon>Hyphomicrobiales</taxon>
        <taxon>Aurantimonadaceae</taxon>
        <taxon>Aureimonas</taxon>
    </lineage>
</organism>
<keyword evidence="7" id="KW-1185">Reference proteome</keyword>
<evidence type="ECO:0000259" key="5">
    <source>
        <dbReference type="PROSITE" id="PS50110"/>
    </source>
</evidence>
<dbReference type="InterPro" id="IPR050595">
    <property type="entry name" value="Bact_response_regulator"/>
</dbReference>
<keyword evidence="3" id="KW-0804">Transcription</keyword>
<evidence type="ECO:0000313" key="6">
    <source>
        <dbReference type="EMBL" id="GGD24651.1"/>
    </source>
</evidence>
<dbReference type="PANTHER" id="PTHR44591">
    <property type="entry name" value="STRESS RESPONSE REGULATOR PROTEIN 1"/>
    <property type="match status" value="1"/>
</dbReference>
<dbReference type="SMART" id="SM00448">
    <property type="entry name" value="REC"/>
    <property type="match status" value="1"/>
</dbReference>
<dbReference type="Pfam" id="PF00072">
    <property type="entry name" value="Response_reg"/>
    <property type="match status" value="1"/>
</dbReference>
<dbReference type="Proteomes" id="UP000613160">
    <property type="component" value="Unassembled WGS sequence"/>
</dbReference>
<gene>
    <name evidence="6" type="ORF">GCM10011335_29500</name>
</gene>
<feature type="domain" description="Response regulatory" evidence="5">
    <location>
        <begin position="11"/>
        <end position="124"/>
    </location>
</feature>
<feature type="modified residue" description="4-aspartylphosphate" evidence="4">
    <location>
        <position position="61"/>
    </location>
</feature>
<name>A0A916XZQ5_9HYPH</name>
<evidence type="ECO:0000256" key="4">
    <source>
        <dbReference type="PROSITE-ProRule" id="PRU00169"/>
    </source>
</evidence>
<keyword evidence="2" id="KW-0805">Transcription regulation</keyword>
<dbReference type="InterPro" id="IPR011006">
    <property type="entry name" value="CheY-like_superfamily"/>
</dbReference>
<dbReference type="GO" id="GO:0000160">
    <property type="term" value="P:phosphorelay signal transduction system"/>
    <property type="evidence" value="ECO:0007669"/>
    <property type="project" value="InterPro"/>
</dbReference>
<dbReference type="EMBL" id="BMJJ01000007">
    <property type="protein sequence ID" value="GGD24651.1"/>
    <property type="molecule type" value="Genomic_DNA"/>
</dbReference>
<dbReference type="Gene3D" id="3.40.50.2300">
    <property type="match status" value="1"/>
</dbReference>
<evidence type="ECO:0000256" key="2">
    <source>
        <dbReference type="ARBA" id="ARBA00023015"/>
    </source>
</evidence>
<evidence type="ECO:0000256" key="1">
    <source>
        <dbReference type="ARBA" id="ARBA00022553"/>
    </source>
</evidence>
<accession>A0A916XZQ5</accession>
<evidence type="ECO:0000313" key="7">
    <source>
        <dbReference type="Proteomes" id="UP000613160"/>
    </source>
</evidence>
<sequence length="129" mass="14179">MAQAFDPSTFAVLVVEDDPLLLLDAVDMVEQAGFVAYEARNAEEAIRLLERHPDIRLLFTDVEMPGEMDGLKLAQAVRDRWPPVWIIVVSGHGAVTLADVPPGGQFFTKPYAHDAIISAMKIYASSMPL</sequence>
<dbReference type="PANTHER" id="PTHR44591:SF3">
    <property type="entry name" value="RESPONSE REGULATORY DOMAIN-CONTAINING PROTEIN"/>
    <property type="match status" value="1"/>
</dbReference>
<evidence type="ECO:0000256" key="3">
    <source>
        <dbReference type="ARBA" id="ARBA00023163"/>
    </source>
</evidence>
<dbReference type="SUPFAM" id="SSF52172">
    <property type="entry name" value="CheY-like"/>
    <property type="match status" value="1"/>
</dbReference>
<reference evidence="6" key="1">
    <citation type="journal article" date="2014" name="Int. J. Syst. Evol. Microbiol.">
        <title>Complete genome sequence of Corynebacterium casei LMG S-19264T (=DSM 44701T), isolated from a smear-ripened cheese.</title>
        <authorList>
            <consortium name="US DOE Joint Genome Institute (JGI-PGF)"/>
            <person name="Walter F."/>
            <person name="Albersmeier A."/>
            <person name="Kalinowski J."/>
            <person name="Ruckert C."/>
        </authorList>
    </citation>
    <scope>NUCLEOTIDE SEQUENCE</scope>
    <source>
        <strain evidence="6">CGMCC 1.15493</strain>
    </source>
</reference>
<dbReference type="RefSeq" id="WP_188851995.1">
    <property type="nucleotide sequence ID" value="NZ_BMJJ01000007.1"/>
</dbReference>
<dbReference type="InterPro" id="IPR001789">
    <property type="entry name" value="Sig_transdc_resp-reg_receiver"/>
</dbReference>
<reference evidence="6" key="2">
    <citation type="submission" date="2020-09" db="EMBL/GenBank/DDBJ databases">
        <authorList>
            <person name="Sun Q."/>
            <person name="Zhou Y."/>
        </authorList>
    </citation>
    <scope>NUCLEOTIDE SEQUENCE</scope>
    <source>
        <strain evidence="6">CGMCC 1.15493</strain>
    </source>
</reference>
<protein>
    <recommendedName>
        <fullName evidence="5">Response regulatory domain-containing protein</fullName>
    </recommendedName>
</protein>